<dbReference type="InterPro" id="IPR000306">
    <property type="entry name" value="Znf_FYVE"/>
</dbReference>
<feature type="region of interest" description="Disordered" evidence="6">
    <location>
        <begin position="955"/>
        <end position="987"/>
    </location>
</feature>
<evidence type="ECO:0000256" key="4">
    <source>
        <dbReference type="PROSITE-ProRule" id="PRU00091"/>
    </source>
</evidence>
<dbReference type="PANTHER" id="PTHR47553">
    <property type="entry name" value="MYOSIN-11"/>
    <property type="match status" value="1"/>
</dbReference>
<dbReference type="SMART" id="SM00028">
    <property type="entry name" value="TPR"/>
    <property type="match status" value="6"/>
</dbReference>
<keyword evidence="5" id="KW-0175">Coiled coil</keyword>
<dbReference type="InterPro" id="IPR013083">
    <property type="entry name" value="Znf_RING/FYVE/PHD"/>
</dbReference>
<dbReference type="PANTHER" id="PTHR47553:SF1">
    <property type="entry name" value="RING_FYVE_PHD ZINC FINGER SUPERFAMILY PROTEIN"/>
    <property type="match status" value="1"/>
</dbReference>
<dbReference type="AlphaFoldDB" id="A0AAV8Q3R8"/>
<evidence type="ECO:0000256" key="1">
    <source>
        <dbReference type="ARBA" id="ARBA00022723"/>
    </source>
</evidence>
<keyword evidence="9" id="KW-1185">Reference proteome</keyword>
<dbReference type="GO" id="GO:0008270">
    <property type="term" value="F:zinc ion binding"/>
    <property type="evidence" value="ECO:0007669"/>
    <property type="project" value="UniProtKB-KW"/>
</dbReference>
<keyword evidence="1" id="KW-0479">Metal-binding</keyword>
<evidence type="ECO:0000313" key="9">
    <source>
        <dbReference type="Proteomes" id="UP001222027"/>
    </source>
</evidence>
<feature type="region of interest" description="Disordered" evidence="6">
    <location>
        <begin position="770"/>
        <end position="795"/>
    </location>
</feature>
<evidence type="ECO:0000313" key="8">
    <source>
        <dbReference type="EMBL" id="KAJ8461283.1"/>
    </source>
</evidence>
<dbReference type="InterPro" id="IPR019734">
    <property type="entry name" value="TPR_rpt"/>
</dbReference>
<feature type="compositionally biased region" description="Polar residues" evidence="6">
    <location>
        <begin position="1054"/>
        <end position="1066"/>
    </location>
</feature>
<evidence type="ECO:0000256" key="5">
    <source>
        <dbReference type="SAM" id="Coils"/>
    </source>
</evidence>
<dbReference type="SUPFAM" id="SSF57903">
    <property type="entry name" value="FYVE/PHD zinc finger"/>
    <property type="match status" value="1"/>
</dbReference>
<accession>A0AAV8Q3R8</accession>
<sequence>MVCDREGYLHIYPITRLRVITLIPVLVRQVSKAHRSSSEGYTTTTKEKSSFLIVLVRKVGRRNRQPRSRLPYFSSPFVVYSIRKTLEKIGLPVKPSMRGNWVVDGSHCQGCSSQFTFINRKHHCRRCGGLFCNSCTQQRMVLRGQGDALVRICEPCKRIEEAARFELRYGHRKQTAKVNAKQAFKHEEEVLSQILGTDGKHTSLSEQNSNNLVNLDLKLVPSSASSSSSRREGDNIRSVSVDTHNDLKVDLMLGDPEELRQQAVEEKRKYKTLKAEGKSEEALQAFKRGKELERQAGALEITLRKNRRMAEKASNFSTVAGIQKIKGHEEFGGNQKLSSQRGTEAKDDLASELLELGWSDADLHDADKRPAKLSLEGELSNLLALVSQKPSQGIKKGGVDKSEVIAVKKKALLLKREGKLSEAKEELKRAKLLEKQIEEHELLGEAEESDDELHTIINSLDEDKQDDLALDHASDAGFQFNNQLVFSDDLPIDANFEVTDDDMNDPDLVAALKSFGWSDEDEEQPASQSNEYIPFDREALLKQVLSLKREALSQKRAGNISEAVELLKKSKLLEKDLEGRQCSPEVVASEFKKKRSSPQVDVAATQTVEGENVANTTGSHFKSPPKSKLLIQKELLALKKRVLMLRREGRIDEAEEELKKGKILEQQLEEMESAPRNHGEDLRKGNVLEQLEIMKSTPRKPVAEVAKKTLDITHVHDAGDTRSLDLGEERDETEVTEQDMHDPAFLSLLKNMGWNEDDDVESVGMTNRASKQMNDRSTHDNVPPSAPTKAKRSKADIQKELLAIKRKALALRRQGRTEEADEELEKAKALETQMTEMEVSSNASSMEVDSLGFGTLIPQNLSVKEQASDDPKKTAGSLASFALNKTPKDAAVSPHDPVGNSTLHQSNQSLNLECLSGNVAEALHSSTRGSVKREGTDANFFSITSAPMMLAVESTSKEKSSSKSGEIGHTTSNFQSKKTDATETNNMGAQEQKVTLGADAFRDEILASKRKAVALKRDGKLAEAREELRQAKLLEKSLADGQQADVVKRGALTPDSTVLKQENITGPSEKPKSGRDRFRIQQESLSHKRNALKLRRAGKIDESEAELELAKALEKQLEEFDQGSSTNLSGSKSEAMDDVVVEDLLDPQLLSALKAIGLEDTVITSQPYHKIDALPNIDRSGNQRMEKADLEEQIKAEKHRALNFKRAGKQPEALEALRSAKRLGKKLATLAYEPKLKQSVPGNHIQFWDLTGA</sequence>
<feature type="coiled-coil region" evidence="5">
    <location>
        <begin position="413"/>
        <end position="450"/>
    </location>
</feature>
<dbReference type="InterPro" id="IPR017455">
    <property type="entry name" value="Znf_FYVE-rel"/>
</dbReference>
<comment type="caution">
    <text evidence="8">The sequence shown here is derived from an EMBL/GenBank/DDBJ whole genome shotgun (WGS) entry which is preliminary data.</text>
</comment>
<evidence type="ECO:0000256" key="3">
    <source>
        <dbReference type="ARBA" id="ARBA00022833"/>
    </source>
</evidence>
<protein>
    <recommendedName>
        <fullName evidence="7">FYVE-type domain-containing protein</fullName>
    </recommendedName>
</protein>
<dbReference type="SMART" id="SM00064">
    <property type="entry name" value="FYVE"/>
    <property type="match status" value="1"/>
</dbReference>
<dbReference type="SUPFAM" id="SSF48452">
    <property type="entry name" value="TPR-like"/>
    <property type="match status" value="1"/>
</dbReference>
<dbReference type="Gene3D" id="3.30.40.10">
    <property type="entry name" value="Zinc/RING finger domain, C3HC4 (zinc finger)"/>
    <property type="match status" value="1"/>
</dbReference>
<dbReference type="PROSITE" id="PS50178">
    <property type="entry name" value="ZF_FYVE"/>
    <property type="match status" value="1"/>
</dbReference>
<keyword evidence="3" id="KW-0862">Zinc</keyword>
<reference evidence="8 9" key="1">
    <citation type="submission" date="2022-12" db="EMBL/GenBank/DDBJ databases">
        <title>Chromosome-scale assembly of the Ensete ventricosum genome.</title>
        <authorList>
            <person name="Dussert Y."/>
            <person name="Stocks J."/>
            <person name="Wendawek A."/>
            <person name="Woldeyes F."/>
            <person name="Nichols R.A."/>
            <person name="Borrell J.S."/>
        </authorList>
    </citation>
    <scope>NUCLEOTIDE SEQUENCE [LARGE SCALE GENOMIC DNA]</scope>
    <source>
        <strain evidence="9">cv. Maze</strain>
        <tissue evidence="8">Seeds</tissue>
    </source>
</reference>
<organism evidence="8 9">
    <name type="scientific">Ensete ventricosum</name>
    <name type="common">Abyssinian banana</name>
    <name type="synonym">Musa ensete</name>
    <dbReference type="NCBI Taxonomy" id="4639"/>
    <lineage>
        <taxon>Eukaryota</taxon>
        <taxon>Viridiplantae</taxon>
        <taxon>Streptophyta</taxon>
        <taxon>Embryophyta</taxon>
        <taxon>Tracheophyta</taxon>
        <taxon>Spermatophyta</taxon>
        <taxon>Magnoliopsida</taxon>
        <taxon>Liliopsida</taxon>
        <taxon>Zingiberales</taxon>
        <taxon>Musaceae</taxon>
        <taxon>Ensete</taxon>
    </lineage>
</organism>
<evidence type="ECO:0000259" key="7">
    <source>
        <dbReference type="PROSITE" id="PS50178"/>
    </source>
</evidence>
<dbReference type="InterPro" id="IPR011990">
    <property type="entry name" value="TPR-like_helical_dom_sf"/>
</dbReference>
<dbReference type="CDD" id="cd00065">
    <property type="entry name" value="FYVE_like_SF"/>
    <property type="match status" value="1"/>
</dbReference>
<feature type="domain" description="FYVE-type" evidence="7">
    <location>
        <begin position="102"/>
        <end position="161"/>
    </location>
</feature>
<proteinExistence type="predicted"/>
<name>A0AAV8Q3R8_ENSVE</name>
<feature type="region of interest" description="Disordered" evidence="6">
    <location>
        <begin position="1048"/>
        <end position="1077"/>
    </location>
</feature>
<feature type="compositionally biased region" description="Polar residues" evidence="6">
    <location>
        <begin position="969"/>
        <end position="987"/>
    </location>
</feature>
<evidence type="ECO:0000256" key="2">
    <source>
        <dbReference type="ARBA" id="ARBA00022771"/>
    </source>
</evidence>
<dbReference type="Pfam" id="PF01363">
    <property type="entry name" value="FYVE"/>
    <property type="match status" value="1"/>
</dbReference>
<dbReference type="Proteomes" id="UP001222027">
    <property type="component" value="Unassembled WGS sequence"/>
</dbReference>
<keyword evidence="2 4" id="KW-0863">Zinc-finger</keyword>
<evidence type="ECO:0000256" key="6">
    <source>
        <dbReference type="SAM" id="MobiDB-lite"/>
    </source>
</evidence>
<gene>
    <name evidence="8" type="ORF">OPV22_034209</name>
</gene>
<dbReference type="InterPro" id="IPR011011">
    <property type="entry name" value="Znf_FYVE_PHD"/>
</dbReference>
<dbReference type="EMBL" id="JAQQAF010000009">
    <property type="protein sequence ID" value="KAJ8461283.1"/>
    <property type="molecule type" value="Genomic_DNA"/>
</dbReference>